<dbReference type="InterPro" id="IPR017941">
    <property type="entry name" value="Rieske_2Fe-2S"/>
</dbReference>
<dbReference type="AlphaFoldDB" id="A0A6J6BRC7"/>
<dbReference type="InterPro" id="IPR036922">
    <property type="entry name" value="Rieske_2Fe-2S_sf"/>
</dbReference>
<keyword evidence="3" id="KW-0408">Iron</keyword>
<dbReference type="Gene3D" id="2.102.10.10">
    <property type="entry name" value="Rieske [2Fe-2S] iron-sulphur domain"/>
    <property type="match status" value="1"/>
</dbReference>
<reference evidence="6" key="1">
    <citation type="submission" date="2020-05" db="EMBL/GenBank/DDBJ databases">
        <authorList>
            <person name="Chiriac C."/>
            <person name="Salcher M."/>
            <person name="Ghai R."/>
            <person name="Kavagutti S V."/>
        </authorList>
    </citation>
    <scope>NUCLEOTIDE SEQUENCE</scope>
</reference>
<keyword evidence="2" id="KW-0479">Metal-binding</keyword>
<gene>
    <name evidence="6" type="ORF">UFOPK1493_00272</name>
</gene>
<name>A0A6J6BRC7_9ZZZZ</name>
<dbReference type="GO" id="GO:0051537">
    <property type="term" value="F:2 iron, 2 sulfur cluster binding"/>
    <property type="evidence" value="ECO:0007669"/>
    <property type="project" value="UniProtKB-KW"/>
</dbReference>
<feature type="domain" description="Rieske" evidence="5">
    <location>
        <begin position="4"/>
        <end position="101"/>
    </location>
</feature>
<keyword evidence="1" id="KW-0001">2Fe-2S</keyword>
<accession>A0A6J6BRC7</accession>
<evidence type="ECO:0000256" key="3">
    <source>
        <dbReference type="ARBA" id="ARBA00023004"/>
    </source>
</evidence>
<dbReference type="PROSITE" id="PS51296">
    <property type="entry name" value="RIESKE"/>
    <property type="match status" value="1"/>
</dbReference>
<protein>
    <submittedName>
        <fullName evidence="6">Unannotated protein</fullName>
    </submittedName>
</protein>
<evidence type="ECO:0000256" key="1">
    <source>
        <dbReference type="ARBA" id="ARBA00022714"/>
    </source>
</evidence>
<keyword evidence="4" id="KW-0411">Iron-sulfur</keyword>
<dbReference type="EMBL" id="CAEZSR010000005">
    <property type="protein sequence ID" value="CAB4540708.1"/>
    <property type="molecule type" value="Genomic_DNA"/>
</dbReference>
<proteinExistence type="predicted"/>
<dbReference type="Pfam" id="PF00355">
    <property type="entry name" value="Rieske"/>
    <property type="match status" value="1"/>
</dbReference>
<organism evidence="6">
    <name type="scientific">freshwater metagenome</name>
    <dbReference type="NCBI Taxonomy" id="449393"/>
    <lineage>
        <taxon>unclassified sequences</taxon>
        <taxon>metagenomes</taxon>
        <taxon>ecological metagenomes</taxon>
    </lineage>
</organism>
<evidence type="ECO:0000256" key="4">
    <source>
        <dbReference type="ARBA" id="ARBA00023014"/>
    </source>
</evidence>
<sequence>MSGVVVFRFDEIEPNSARRVVVDGVPVAVVRIGDDLYAIGDTCSHADVSLSEGEVMCDSREIECWKHGSAFSLETGEPQTLPATQPVPVFVVRNEGGDVVVDVEIVTNGAAGGKGA</sequence>
<evidence type="ECO:0000313" key="6">
    <source>
        <dbReference type="EMBL" id="CAB4540708.1"/>
    </source>
</evidence>
<evidence type="ECO:0000259" key="5">
    <source>
        <dbReference type="PROSITE" id="PS51296"/>
    </source>
</evidence>
<dbReference type="PANTHER" id="PTHR21496:SF23">
    <property type="entry name" value="3-PHENYLPROPIONATE_CINNAMIC ACID DIOXYGENASE FERREDOXIN SUBUNIT"/>
    <property type="match status" value="1"/>
</dbReference>
<evidence type="ECO:0000256" key="2">
    <source>
        <dbReference type="ARBA" id="ARBA00022723"/>
    </source>
</evidence>
<dbReference type="SUPFAM" id="SSF50022">
    <property type="entry name" value="ISP domain"/>
    <property type="match status" value="1"/>
</dbReference>
<dbReference type="GO" id="GO:0046872">
    <property type="term" value="F:metal ion binding"/>
    <property type="evidence" value="ECO:0007669"/>
    <property type="project" value="UniProtKB-KW"/>
</dbReference>
<dbReference type="PANTHER" id="PTHR21496">
    <property type="entry name" value="FERREDOXIN-RELATED"/>
    <property type="match status" value="1"/>
</dbReference>